<evidence type="ECO:0000313" key="3">
    <source>
        <dbReference type="Proteomes" id="UP000253689"/>
    </source>
</evidence>
<evidence type="ECO:0000256" key="1">
    <source>
        <dbReference type="SAM" id="Phobius"/>
    </source>
</evidence>
<keyword evidence="3" id="KW-1185">Reference proteome</keyword>
<protein>
    <submittedName>
        <fullName evidence="2">Spiroplasma plectrovirus-related protein</fullName>
    </submittedName>
</protein>
<accession>A0A345DP72</accession>
<gene>
    <name evidence="2" type="ORF">SDAV_001030</name>
</gene>
<feature type="transmembrane region" description="Helical" evidence="1">
    <location>
        <begin position="37"/>
        <end position="61"/>
    </location>
</feature>
<organism evidence="2 3">
    <name type="scientific">Spiroplasma phoeniceum P40</name>
    <dbReference type="NCBI Taxonomy" id="1276259"/>
    <lineage>
        <taxon>Bacteria</taxon>
        <taxon>Bacillati</taxon>
        <taxon>Mycoplasmatota</taxon>
        <taxon>Mollicutes</taxon>
        <taxon>Entomoplasmatales</taxon>
        <taxon>Spiroplasmataceae</taxon>
        <taxon>Spiroplasma</taxon>
    </lineage>
</organism>
<dbReference type="EMBL" id="CP031088">
    <property type="protein sequence ID" value="AXF96010.1"/>
    <property type="molecule type" value="Genomic_DNA"/>
</dbReference>
<dbReference type="KEGG" id="sphh:SDAV_001030"/>
<name>A0A345DP72_9MOLU</name>
<evidence type="ECO:0000313" key="2">
    <source>
        <dbReference type="EMBL" id="AXF96010.1"/>
    </source>
</evidence>
<keyword evidence="1" id="KW-0472">Membrane</keyword>
<dbReference type="AlphaFoldDB" id="A0A345DP72"/>
<dbReference type="Proteomes" id="UP000253689">
    <property type="component" value="Chromosome"/>
</dbReference>
<keyword evidence="1" id="KW-1133">Transmembrane helix</keyword>
<reference evidence="3" key="1">
    <citation type="submission" date="2018-07" db="EMBL/GenBank/DDBJ databases">
        <title>Complete Genome Sequence of Spiroplasma phoeniceum.</title>
        <authorList>
            <person name="Davis R.E."/>
            <person name="Shao J.Y."/>
            <person name="Zhao Y."/>
            <person name="Silver A."/>
            <person name="Stump z."/>
            <person name="Gasparich G."/>
        </authorList>
    </citation>
    <scope>NUCLEOTIDE SEQUENCE [LARGE SCALE GENOMIC DNA]</scope>
    <source>
        <strain evidence="3">P40</strain>
    </source>
</reference>
<keyword evidence="1" id="KW-0812">Transmembrane</keyword>
<proteinExistence type="predicted"/>
<sequence length="65" mass="7838">MNINEKKEINKMLEKSVFDIYIEFMQIIFGIDMPPALTYICFTLFLTFIIGVIFWIFRLIFRGFC</sequence>